<evidence type="ECO:0000259" key="10">
    <source>
        <dbReference type="PROSITE" id="PS51755"/>
    </source>
</evidence>
<evidence type="ECO:0000256" key="7">
    <source>
        <dbReference type="PROSITE-ProRule" id="PRU00169"/>
    </source>
</evidence>
<dbReference type="Gene3D" id="3.40.50.2300">
    <property type="match status" value="1"/>
</dbReference>
<dbReference type="SMART" id="SM00448">
    <property type="entry name" value="REC"/>
    <property type="match status" value="1"/>
</dbReference>
<accession>A0A7Z0CJ99</accession>
<dbReference type="RefSeq" id="WP_062074680.1">
    <property type="nucleotide sequence ID" value="NZ_BBRC01000003.1"/>
</dbReference>
<evidence type="ECO:0000256" key="6">
    <source>
        <dbReference type="ARBA" id="ARBA00041201"/>
    </source>
</evidence>
<dbReference type="SMART" id="SM00862">
    <property type="entry name" value="Trans_reg_C"/>
    <property type="match status" value="1"/>
</dbReference>
<keyword evidence="3" id="KW-0805">Transcription regulation</keyword>
<feature type="modified residue" description="4-aspartylphosphate" evidence="7">
    <location>
        <position position="53"/>
    </location>
</feature>
<dbReference type="GO" id="GO:0006355">
    <property type="term" value="P:regulation of DNA-templated transcription"/>
    <property type="evidence" value="ECO:0007669"/>
    <property type="project" value="InterPro"/>
</dbReference>
<keyword evidence="12" id="KW-1185">Reference proteome</keyword>
<dbReference type="Pfam" id="PF00486">
    <property type="entry name" value="Trans_reg_C"/>
    <property type="match status" value="1"/>
</dbReference>
<dbReference type="InterPro" id="IPR001867">
    <property type="entry name" value="OmpR/PhoB-type_DNA-bd"/>
</dbReference>
<evidence type="ECO:0000256" key="5">
    <source>
        <dbReference type="ARBA" id="ARBA00023163"/>
    </source>
</evidence>
<proteinExistence type="predicted"/>
<evidence type="ECO:0000256" key="2">
    <source>
        <dbReference type="ARBA" id="ARBA00023012"/>
    </source>
</evidence>
<evidence type="ECO:0000259" key="9">
    <source>
        <dbReference type="PROSITE" id="PS50110"/>
    </source>
</evidence>
<dbReference type="SUPFAM" id="SSF52172">
    <property type="entry name" value="CheY-like"/>
    <property type="match status" value="1"/>
</dbReference>
<evidence type="ECO:0000256" key="3">
    <source>
        <dbReference type="ARBA" id="ARBA00023015"/>
    </source>
</evidence>
<dbReference type="SUPFAM" id="SSF46894">
    <property type="entry name" value="C-terminal effector domain of the bipartite response regulators"/>
    <property type="match status" value="1"/>
</dbReference>
<dbReference type="AlphaFoldDB" id="A0A7Z0CJ99"/>
<protein>
    <recommendedName>
        <fullName evidence="6">Sensory transduction protein RegX3</fullName>
    </recommendedName>
</protein>
<dbReference type="Gene3D" id="1.10.10.10">
    <property type="entry name" value="Winged helix-like DNA-binding domain superfamily/Winged helix DNA-binding domain"/>
    <property type="match status" value="1"/>
</dbReference>
<dbReference type="GO" id="GO:0000156">
    <property type="term" value="F:phosphorelay response regulator activity"/>
    <property type="evidence" value="ECO:0007669"/>
    <property type="project" value="TreeGrafter"/>
</dbReference>
<keyword evidence="4 8" id="KW-0238">DNA-binding</keyword>
<evidence type="ECO:0000313" key="11">
    <source>
        <dbReference type="EMBL" id="NYI40530.1"/>
    </source>
</evidence>
<keyword evidence="5" id="KW-0804">Transcription</keyword>
<feature type="domain" description="OmpR/PhoB-type" evidence="10">
    <location>
        <begin position="131"/>
        <end position="230"/>
    </location>
</feature>
<dbReference type="InterPro" id="IPR039420">
    <property type="entry name" value="WalR-like"/>
</dbReference>
<feature type="domain" description="Response regulatory" evidence="9">
    <location>
        <begin position="4"/>
        <end position="117"/>
    </location>
</feature>
<dbReference type="GO" id="GO:0032993">
    <property type="term" value="C:protein-DNA complex"/>
    <property type="evidence" value="ECO:0007669"/>
    <property type="project" value="TreeGrafter"/>
</dbReference>
<dbReference type="FunFam" id="3.40.50.2300:FF:000001">
    <property type="entry name" value="DNA-binding response regulator PhoB"/>
    <property type="match status" value="1"/>
</dbReference>
<dbReference type="Pfam" id="PF00072">
    <property type="entry name" value="Response_reg"/>
    <property type="match status" value="1"/>
</dbReference>
<dbReference type="InterPro" id="IPR016032">
    <property type="entry name" value="Sig_transdc_resp-reg_C-effctor"/>
</dbReference>
<gene>
    <name evidence="11" type="ORF">BKA03_000649</name>
</gene>
<evidence type="ECO:0000256" key="8">
    <source>
        <dbReference type="PROSITE-ProRule" id="PRU01091"/>
    </source>
</evidence>
<evidence type="ECO:0000256" key="4">
    <source>
        <dbReference type="ARBA" id="ARBA00023125"/>
    </source>
</evidence>
<evidence type="ECO:0000256" key="1">
    <source>
        <dbReference type="ARBA" id="ARBA00022553"/>
    </source>
</evidence>
<dbReference type="PANTHER" id="PTHR48111:SF72">
    <property type="entry name" value="SENSORY TRANSDUCTION PROTEIN REGX3"/>
    <property type="match status" value="1"/>
</dbReference>
<dbReference type="FunFam" id="1.10.10.10:FF:000018">
    <property type="entry name" value="DNA-binding response regulator ResD"/>
    <property type="match status" value="1"/>
</dbReference>
<dbReference type="EMBL" id="JACBZO010000001">
    <property type="protein sequence ID" value="NYI40530.1"/>
    <property type="molecule type" value="Genomic_DNA"/>
</dbReference>
<dbReference type="GO" id="GO:0005829">
    <property type="term" value="C:cytosol"/>
    <property type="evidence" value="ECO:0007669"/>
    <property type="project" value="TreeGrafter"/>
</dbReference>
<name>A0A7Z0CJ99_9MICO</name>
<feature type="DNA-binding region" description="OmpR/PhoB-type" evidence="8">
    <location>
        <begin position="131"/>
        <end position="230"/>
    </location>
</feature>
<keyword evidence="2" id="KW-0902">Two-component regulatory system</keyword>
<reference evidence="11 12" key="1">
    <citation type="submission" date="2020-07" db="EMBL/GenBank/DDBJ databases">
        <title>Sequencing the genomes of 1000 actinobacteria strains.</title>
        <authorList>
            <person name="Klenk H.-P."/>
        </authorList>
    </citation>
    <scope>NUCLEOTIDE SEQUENCE [LARGE SCALE GENOMIC DNA]</scope>
    <source>
        <strain evidence="11 12">DSM 19970</strain>
    </source>
</reference>
<evidence type="ECO:0000313" key="12">
    <source>
        <dbReference type="Proteomes" id="UP000547973"/>
    </source>
</evidence>
<dbReference type="InterPro" id="IPR036388">
    <property type="entry name" value="WH-like_DNA-bd_sf"/>
</dbReference>
<dbReference type="PROSITE" id="PS51755">
    <property type="entry name" value="OMPR_PHOB"/>
    <property type="match status" value="1"/>
</dbReference>
<organism evidence="11 12">
    <name type="scientific">Demequina lutea</name>
    <dbReference type="NCBI Taxonomy" id="431489"/>
    <lineage>
        <taxon>Bacteria</taxon>
        <taxon>Bacillati</taxon>
        <taxon>Actinomycetota</taxon>
        <taxon>Actinomycetes</taxon>
        <taxon>Micrococcales</taxon>
        <taxon>Demequinaceae</taxon>
        <taxon>Demequina</taxon>
    </lineage>
</organism>
<dbReference type="Proteomes" id="UP000547973">
    <property type="component" value="Unassembled WGS sequence"/>
</dbReference>
<sequence length="230" mass="25892">MNDHVLIVEDEESYRDSLRFIFEREGFRVTLAATGKQGIEAFERDGADVILLDLMLPEVSGTDVFRVIRGRSKVPIIMVTARDDQIDKIIGLELGADDYVTKPFSGRELVARVRNVLRRAAAGLSDIPDEPIRLSVSGFTLDPERLTVTREGVAQPFPPKEFALLHLLASNAGRVLTRQIIIDRVWGADYYGDTKTLDVHIKRLRSRIEEEPGNPRFVQTVRGVGYTFEP</sequence>
<dbReference type="Gene3D" id="6.10.250.690">
    <property type="match status" value="1"/>
</dbReference>
<dbReference type="InterPro" id="IPR011006">
    <property type="entry name" value="CheY-like_superfamily"/>
</dbReference>
<keyword evidence="1 7" id="KW-0597">Phosphoprotein</keyword>
<dbReference type="InterPro" id="IPR001789">
    <property type="entry name" value="Sig_transdc_resp-reg_receiver"/>
</dbReference>
<dbReference type="GO" id="GO:0000976">
    <property type="term" value="F:transcription cis-regulatory region binding"/>
    <property type="evidence" value="ECO:0007669"/>
    <property type="project" value="TreeGrafter"/>
</dbReference>
<dbReference type="OrthoDB" id="162434at2"/>
<dbReference type="PANTHER" id="PTHR48111">
    <property type="entry name" value="REGULATOR OF RPOS"/>
    <property type="match status" value="1"/>
</dbReference>
<dbReference type="PROSITE" id="PS50110">
    <property type="entry name" value="RESPONSE_REGULATORY"/>
    <property type="match status" value="1"/>
</dbReference>
<comment type="caution">
    <text evidence="11">The sequence shown here is derived from an EMBL/GenBank/DDBJ whole genome shotgun (WGS) entry which is preliminary data.</text>
</comment>
<dbReference type="CDD" id="cd00383">
    <property type="entry name" value="trans_reg_C"/>
    <property type="match status" value="1"/>
</dbReference>